<evidence type="ECO:0000313" key="3">
    <source>
        <dbReference type="EMBL" id="CRZ03163.1"/>
    </source>
</evidence>
<protein>
    <recommendedName>
        <fullName evidence="2">SCP domain-containing protein</fullName>
    </recommendedName>
</protein>
<accession>A0A0H5QMD3</accession>
<dbReference type="CDD" id="cd05379">
    <property type="entry name" value="CAP_bacterial"/>
    <property type="match status" value="1"/>
</dbReference>
<dbReference type="AlphaFoldDB" id="A0A0H5QMD3"/>
<feature type="compositionally biased region" description="Low complexity" evidence="1">
    <location>
        <begin position="124"/>
        <end position="140"/>
    </location>
</feature>
<evidence type="ECO:0000259" key="2">
    <source>
        <dbReference type="Pfam" id="PF00188"/>
    </source>
</evidence>
<feature type="region of interest" description="Disordered" evidence="1">
    <location>
        <begin position="112"/>
        <end position="170"/>
    </location>
</feature>
<dbReference type="PANTHER" id="PTHR31157:SF30">
    <property type="entry name" value="SCP DOMAIN-CONTAINING PROTEIN"/>
    <property type="match status" value="1"/>
</dbReference>
<sequence length="388" mass="42595">MASMMPSLRACLRHLCAEAGGADALNALKVLERLMLNSSGANVEHHQIRLSNPALFEKLTKFDSAVETLEACGWEFIDLGDSQSSDDVWMGFPFDSDPLNASQVLEEIRSQREEITGVRDDALSTSVPTVASRPSSSSSSGPKQPVAPPAVPRSQAAKPVVQKKNQKLSREEMAAVHERNMALKKSGSTPSLTGTIRRGIINVNSSASKQMKEIRKKQHQAYIHSKGRKRVGTIADFAQADAEEELRIARIGRYAQRDRETNSNYILKGIGERALQYTNEFRATRNLPPLKWHQYLADIGADHSRDMASGKVAFSHVGFKERVAMYPMKSNMAAENLARVGGPDAAKAAVDGWINSPGHCKNLLSRTKWCGIGVVECSSQYMLTQLFG</sequence>
<dbReference type="EMBL" id="HACM01002721">
    <property type="protein sequence ID" value="CRZ03163.1"/>
    <property type="molecule type" value="Transcribed_RNA"/>
</dbReference>
<dbReference type="CDD" id="cd09212">
    <property type="entry name" value="PUB"/>
    <property type="match status" value="1"/>
</dbReference>
<dbReference type="SUPFAM" id="SSF55797">
    <property type="entry name" value="PR-1-like"/>
    <property type="match status" value="1"/>
</dbReference>
<dbReference type="InterPro" id="IPR036339">
    <property type="entry name" value="PUB-like_dom_sf"/>
</dbReference>
<feature type="domain" description="SCP" evidence="2">
    <location>
        <begin position="275"/>
        <end position="386"/>
    </location>
</feature>
<organism evidence="3">
    <name type="scientific">Spongospora subterranea</name>
    <dbReference type="NCBI Taxonomy" id="70186"/>
    <lineage>
        <taxon>Eukaryota</taxon>
        <taxon>Sar</taxon>
        <taxon>Rhizaria</taxon>
        <taxon>Endomyxa</taxon>
        <taxon>Phytomyxea</taxon>
        <taxon>Plasmodiophorida</taxon>
        <taxon>Plasmodiophoridae</taxon>
        <taxon>Spongospora</taxon>
    </lineage>
</organism>
<dbReference type="InterPro" id="IPR035940">
    <property type="entry name" value="CAP_sf"/>
</dbReference>
<dbReference type="PANTHER" id="PTHR31157">
    <property type="entry name" value="SCP DOMAIN-CONTAINING PROTEIN"/>
    <property type="match status" value="1"/>
</dbReference>
<dbReference type="Gene3D" id="3.40.33.10">
    <property type="entry name" value="CAP"/>
    <property type="match status" value="1"/>
</dbReference>
<dbReference type="InterPro" id="IPR014044">
    <property type="entry name" value="CAP_dom"/>
</dbReference>
<evidence type="ECO:0000256" key="1">
    <source>
        <dbReference type="SAM" id="MobiDB-lite"/>
    </source>
</evidence>
<name>A0A0H5QMD3_9EUKA</name>
<proteinExistence type="predicted"/>
<dbReference type="Pfam" id="PF00188">
    <property type="entry name" value="CAP"/>
    <property type="match status" value="1"/>
</dbReference>
<dbReference type="SUPFAM" id="SSF143503">
    <property type="entry name" value="PUG domain-like"/>
    <property type="match status" value="1"/>
</dbReference>
<reference evidence="3" key="1">
    <citation type="submission" date="2015-04" db="EMBL/GenBank/DDBJ databases">
        <title>The genome sequence of the plant pathogenic Rhizarian Plasmodiophora brassicae reveals insights in its biotrophic life cycle and the origin of chitin synthesis.</title>
        <authorList>
            <person name="Schwelm A."/>
            <person name="Fogelqvist J."/>
            <person name="Knaust A."/>
            <person name="Julke S."/>
            <person name="Lilja T."/>
            <person name="Dhandapani V."/>
            <person name="Bonilla-Rosso G."/>
            <person name="Karlsson M."/>
            <person name="Shevchenko A."/>
            <person name="Choi S.R."/>
            <person name="Kim H.G."/>
            <person name="Park J.Y."/>
            <person name="Lim Y.P."/>
            <person name="Ludwig-Muller J."/>
            <person name="Dixelius C."/>
        </authorList>
    </citation>
    <scope>NUCLEOTIDE SEQUENCE</scope>
    <source>
        <tissue evidence="3">Potato root galls</tissue>
    </source>
</reference>
<dbReference type="Gene3D" id="1.20.58.2190">
    <property type="match status" value="1"/>
</dbReference>
<feature type="compositionally biased region" description="Basic and acidic residues" evidence="1">
    <location>
        <begin position="112"/>
        <end position="122"/>
    </location>
</feature>